<evidence type="ECO:0000313" key="2">
    <source>
        <dbReference type="Proteomes" id="UP001626536"/>
    </source>
</evidence>
<organism evidence="1 2">
    <name type="scientific">Methylocapsa polymorpha</name>
    <dbReference type="NCBI Taxonomy" id="3080828"/>
    <lineage>
        <taxon>Bacteria</taxon>
        <taxon>Pseudomonadati</taxon>
        <taxon>Pseudomonadota</taxon>
        <taxon>Alphaproteobacteria</taxon>
        <taxon>Hyphomicrobiales</taxon>
        <taxon>Beijerinckiaceae</taxon>
        <taxon>Methylocapsa</taxon>
    </lineage>
</organism>
<sequence length="243" mass="26771">MSEVLQRKERINSAIRDRDPSAFAGALMGWLEATAYLRVLPALEKLSLPRGVVPSLSDVDLREESVREVADDAVMAFCIAAGLNHDREPVIKLHGLLTKQMGPIYPGSSAIAHCMQTIDPIVTLDDAVGQALKAMLEGDALDVKDIWNAGLRLLQRLRSSNFVQELAPMLARWLRDKWTLAIDQQRFNLVRPRLSIPPIEAALADAIDDQSFIAALLLASADAADIEIDADYRAQLQAIARRV</sequence>
<name>A0ABZ0HVC8_9HYPH</name>
<protein>
    <submittedName>
        <fullName evidence="1">Uncharacterized protein</fullName>
    </submittedName>
</protein>
<reference evidence="1 2" key="1">
    <citation type="submission" date="2023-10" db="EMBL/GenBank/DDBJ databases">
        <title>Novel methanotroph of the genus Methylocapsa from a subarctic wetland.</title>
        <authorList>
            <person name="Belova S.E."/>
            <person name="Oshkin I.Y."/>
            <person name="Miroshnikov K."/>
            <person name="Dedysh S.N."/>
        </authorList>
    </citation>
    <scope>NUCLEOTIDE SEQUENCE [LARGE SCALE GENOMIC DNA]</scope>
    <source>
        <strain evidence="1 2">RX1</strain>
    </source>
</reference>
<dbReference type="Proteomes" id="UP001626536">
    <property type="component" value="Chromosome"/>
</dbReference>
<dbReference type="RefSeq" id="WP_407340342.1">
    <property type="nucleotide sequence ID" value="NZ_CP136862.1"/>
</dbReference>
<accession>A0ABZ0HVC8</accession>
<keyword evidence="2" id="KW-1185">Reference proteome</keyword>
<dbReference type="EMBL" id="CP136862">
    <property type="protein sequence ID" value="WOJ90755.1"/>
    <property type="molecule type" value="Genomic_DNA"/>
</dbReference>
<proteinExistence type="predicted"/>
<gene>
    <name evidence="1" type="ORF">RZS28_05560</name>
</gene>
<evidence type="ECO:0000313" key="1">
    <source>
        <dbReference type="EMBL" id="WOJ90755.1"/>
    </source>
</evidence>